<dbReference type="RefSeq" id="WP_161896482.1">
    <property type="nucleotide sequence ID" value="NZ_BJOV01000005.1"/>
</dbReference>
<organism evidence="3 4">
    <name type="scientific">Gordonia spumicola</name>
    <dbReference type="NCBI Taxonomy" id="589161"/>
    <lineage>
        <taxon>Bacteria</taxon>
        <taxon>Bacillati</taxon>
        <taxon>Actinomycetota</taxon>
        <taxon>Actinomycetes</taxon>
        <taxon>Mycobacteriales</taxon>
        <taxon>Gordoniaceae</taxon>
        <taxon>Gordonia</taxon>
    </lineage>
</organism>
<comment type="caution">
    <text evidence="3">The sequence shown here is derived from an EMBL/GenBank/DDBJ whole genome shotgun (WGS) entry which is preliminary data.</text>
</comment>
<dbReference type="InterPro" id="IPR049450">
    <property type="entry name" value="ACOT8-like_C"/>
</dbReference>
<dbReference type="InterPro" id="IPR049449">
    <property type="entry name" value="TesB_ACOT8-like_N"/>
</dbReference>
<evidence type="ECO:0000313" key="4">
    <source>
        <dbReference type="Proteomes" id="UP000444960"/>
    </source>
</evidence>
<dbReference type="Gene3D" id="2.40.160.210">
    <property type="entry name" value="Acyl-CoA thioesterase, double hotdog domain"/>
    <property type="match status" value="1"/>
</dbReference>
<keyword evidence="4" id="KW-1185">Reference proteome</keyword>
<dbReference type="InterPro" id="IPR042171">
    <property type="entry name" value="Acyl-CoA_hotdog"/>
</dbReference>
<reference evidence="4" key="1">
    <citation type="submission" date="2019-06" db="EMBL/GenBank/DDBJ databases">
        <title>Gordonia isolated from sludge of a wastewater treatment plant.</title>
        <authorList>
            <person name="Tamura T."/>
            <person name="Aoyama K."/>
            <person name="Kang Y."/>
            <person name="Saito S."/>
            <person name="Akiyama N."/>
            <person name="Yazawa K."/>
            <person name="Gonoi T."/>
            <person name="Mikami Y."/>
        </authorList>
    </citation>
    <scope>NUCLEOTIDE SEQUENCE [LARGE SCALE GENOMIC DNA]</scope>
    <source>
        <strain evidence="4">NBRC 107696</strain>
    </source>
</reference>
<evidence type="ECO:0000313" key="3">
    <source>
        <dbReference type="EMBL" id="GEE02849.1"/>
    </source>
</evidence>
<dbReference type="Pfam" id="PF13622">
    <property type="entry name" value="4HBT_3"/>
    <property type="match status" value="1"/>
</dbReference>
<evidence type="ECO:0000259" key="1">
    <source>
        <dbReference type="Pfam" id="PF13622"/>
    </source>
</evidence>
<dbReference type="Proteomes" id="UP000444960">
    <property type="component" value="Unassembled WGS sequence"/>
</dbReference>
<dbReference type="Pfam" id="PF20789">
    <property type="entry name" value="4HBT_3C"/>
    <property type="match status" value="1"/>
</dbReference>
<gene>
    <name evidence="3" type="ORF">nbrc107696_32950</name>
</gene>
<protein>
    <submittedName>
        <fullName evidence="3">Thioesterase</fullName>
    </submittedName>
</protein>
<dbReference type="OrthoDB" id="1413770at2"/>
<feature type="domain" description="Acyl-CoA thioesterase-like C-terminal" evidence="2">
    <location>
        <begin position="176"/>
        <end position="278"/>
    </location>
</feature>
<dbReference type="AlphaFoldDB" id="A0A7I9VBV4"/>
<name>A0A7I9VBV4_9ACTN</name>
<accession>A0A7I9VBV4</accession>
<evidence type="ECO:0000259" key="2">
    <source>
        <dbReference type="Pfam" id="PF20789"/>
    </source>
</evidence>
<proteinExistence type="predicted"/>
<feature type="domain" description="Acyl-CoA thioesterase-like N-terminal HotDog" evidence="1">
    <location>
        <begin position="37"/>
        <end position="121"/>
    </location>
</feature>
<dbReference type="EMBL" id="BJOV01000005">
    <property type="protein sequence ID" value="GEE02849.1"/>
    <property type="molecule type" value="Genomic_DNA"/>
</dbReference>
<sequence length="285" mass="30628">MADIESAATSYYVPLETPDGADPDFDYFQPTEATISVWSSDLQHGGPPAGLMMRAMTRVVADDGQHITRVTTEILGAMGLGVNRVRAWVSRPGRRISQVTAELECQMPDGEFRVAGRTVAWRILASDTADAQSSPRDRLPSTPDELPQIVGFPEDGDEGVAWGRIGFIGTAVIARQDGRTGSTPAVWIKAALPLVEGEVSSDLVSIFTVLDVANGVGTRLDPTRWSWMNMDTTVHLVGQPTSPWLGIDSDLAVGRTGYGASFADLYDVSGFLGRSAQTDMIVDAR</sequence>